<accession>A0ABS8WHD0</accession>
<comment type="caution">
    <text evidence="2">The sequence shown here is derived from an EMBL/GenBank/DDBJ whole genome shotgun (WGS) entry which is preliminary data.</text>
</comment>
<dbReference type="Pfam" id="PF08241">
    <property type="entry name" value="Methyltransf_11"/>
    <property type="match status" value="1"/>
</dbReference>
<evidence type="ECO:0000259" key="1">
    <source>
        <dbReference type="Pfam" id="PF08241"/>
    </source>
</evidence>
<reference evidence="2 3" key="1">
    <citation type="journal article" date="2022" name="Environ. Microbiol. Rep.">
        <title>Eco-phylogenetic analyses reveal divergent evolution of vitamin B12 metabolism in the marine bacterial family 'Psychromonadaceae'.</title>
        <authorList>
            <person name="Jin X."/>
            <person name="Yang Y."/>
            <person name="Cao H."/>
            <person name="Gao B."/>
            <person name="Zhao Z."/>
        </authorList>
    </citation>
    <scope>NUCLEOTIDE SEQUENCE [LARGE SCALE GENOMIC DNA]</scope>
    <source>
        <strain evidence="2 3">MKS20</strain>
    </source>
</reference>
<organism evidence="2 3">
    <name type="scientific">Motilimonas cestriensis</name>
    <dbReference type="NCBI Taxonomy" id="2742685"/>
    <lineage>
        <taxon>Bacteria</taxon>
        <taxon>Pseudomonadati</taxon>
        <taxon>Pseudomonadota</taxon>
        <taxon>Gammaproteobacteria</taxon>
        <taxon>Alteromonadales</taxon>
        <taxon>Alteromonadales genera incertae sedis</taxon>
        <taxon>Motilimonas</taxon>
    </lineage>
</organism>
<sequence length="250" mass="28481">MRPAKTNRKIHYPLNWSELPAGDWLHQELQHRLDTWCPQLFGYHLIKLGPLSAQLNTASCTIRHQVNITTGEGVAGLIAKHHALPLQESCIDVCLLAHGINFSRDPHQLLREVERVLTADGFLILSGFNPISWHGISQYIPISRNNLAVNSQMFTPARIKDWLNLLGFEVLLDDKFGFGFSLTRGHSMDWCEKMGQKCFPLLCDNYFIVAKKCTRPITPVKEKWRLKRPILSAAPFANYKGSSRRSPKLK</sequence>
<evidence type="ECO:0000313" key="3">
    <source>
        <dbReference type="Proteomes" id="UP001201273"/>
    </source>
</evidence>
<keyword evidence="3" id="KW-1185">Reference proteome</keyword>
<proteinExistence type="predicted"/>
<dbReference type="InterPro" id="IPR013216">
    <property type="entry name" value="Methyltransf_11"/>
</dbReference>
<dbReference type="EMBL" id="JAIMJA010000024">
    <property type="protein sequence ID" value="MCE2596780.1"/>
    <property type="molecule type" value="Genomic_DNA"/>
</dbReference>
<dbReference type="Proteomes" id="UP001201273">
    <property type="component" value="Unassembled WGS sequence"/>
</dbReference>
<dbReference type="GO" id="GO:0008168">
    <property type="term" value="F:methyltransferase activity"/>
    <property type="evidence" value="ECO:0007669"/>
    <property type="project" value="UniProtKB-KW"/>
</dbReference>
<name>A0ABS8WHD0_9GAMM</name>
<evidence type="ECO:0000313" key="2">
    <source>
        <dbReference type="EMBL" id="MCE2596780.1"/>
    </source>
</evidence>
<dbReference type="InterPro" id="IPR029063">
    <property type="entry name" value="SAM-dependent_MTases_sf"/>
</dbReference>
<keyword evidence="2" id="KW-0489">Methyltransferase</keyword>
<dbReference type="GO" id="GO:0032259">
    <property type="term" value="P:methylation"/>
    <property type="evidence" value="ECO:0007669"/>
    <property type="project" value="UniProtKB-KW"/>
</dbReference>
<protein>
    <submittedName>
        <fullName evidence="2">Class I SAM-dependent methyltransferase</fullName>
    </submittedName>
</protein>
<gene>
    <name evidence="2" type="ORF">K6Y31_18540</name>
</gene>
<dbReference type="SUPFAM" id="SSF53335">
    <property type="entry name" value="S-adenosyl-L-methionine-dependent methyltransferases"/>
    <property type="match status" value="1"/>
</dbReference>
<keyword evidence="2" id="KW-0808">Transferase</keyword>
<dbReference type="RefSeq" id="WP_233054477.1">
    <property type="nucleotide sequence ID" value="NZ_JAIMJA010000024.1"/>
</dbReference>
<feature type="domain" description="Methyltransferase type 11" evidence="1">
    <location>
        <begin position="77"/>
        <end position="125"/>
    </location>
</feature>
<dbReference type="Gene3D" id="3.40.50.150">
    <property type="entry name" value="Vaccinia Virus protein VP39"/>
    <property type="match status" value="1"/>
</dbReference>